<keyword evidence="7 10" id="KW-1133">Transmembrane helix</keyword>
<evidence type="ECO:0000256" key="11">
    <source>
        <dbReference type="SAM" id="MobiDB-lite"/>
    </source>
</evidence>
<keyword evidence="9 10" id="KW-0472">Membrane</keyword>
<feature type="transmembrane region" description="Helical" evidence="10">
    <location>
        <begin position="97"/>
        <end position="117"/>
    </location>
</feature>
<organism evidence="12 13">
    <name type="scientific">Porites evermanni</name>
    <dbReference type="NCBI Taxonomy" id="104178"/>
    <lineage>
        <taxon>Eukaryota</taxon>
        <taxon>Metazoa</taxon>
        <taxon>Cnidaria</taxon>
        <taxon>Anthozoa</taxon>
        <taxon>Hexacorallia</taxon>
        <taxon>Scleractinia</taxon>
        <taxon>Fungiina</taxon>
        <taxon>Poritidae</taxon>
        <taxon>Porites</taxon>
    </lineage>
</organism>
<dbReference type="PANTHER" id="PTHR11214:SF3">
    <property type="entry name" value="BETA-1,3-GALACTOSYLTRANSFERASE 6"/>
    <property type="match status" value="1"/>
</dbReference>
<proteinExistence type="inferred from homology"/>
<evidence type="ECO:0000256" key="1">
    <source>
        <dbReference type="ARBA" id="ARBA00004323"/>
    </source>
</evidence>
<dbReference type="EMBL" id="CALNXI010000066">
    <property type="protein sequence ID" value="CAH3017607.1"/>
    <property type="molecule type" value="Genomic_DNA"/>
</dbReference>
<evidence type="ECO:0000256" key="9">
    <source>
        <dbReference type="ARBA" id="ARBA00023136"/>
    </source>
</evidence>
<keyword evidence="6 10" id="KW-0735">Signal-anchor</keyword>
<evidence type="ECO:0000256" key="7">
    <source>
        <dbReference type="ARBA" id="ARBA00022989"/>
    </source>
</evidence>
<dbReference type="Proteomes" id="UP001159427">
    <property type="component" value="Unassembled WGS sequence"/>
</dbReference>
<gene>
    <name evidence="12" type="ORF">PEVE_00038616</name>
</gene>
<keyword evidence="8 10" id="KW-0333">Golgi apparatus</keyword>
<dbReference type="Pfam" id="PF01762">
    <property type="entry name" value="Galactosyl_T"/>
    <property type="match status" value="1"/>
</dbReference>
<evidence type="ECO:0000256" key="6">
    <source>
        <dbReference type="ARBA" id="ARBA00022968"/>
    </source>
</evidence>
<evidence type="ECO:0000313" key="12">
    <source>
        <dbReference type="EMBL" id="CAH3017607.1"/>
    </source>
</evidence>
<dbReference type="InterPro" id="IPR029044">
    <property type="entry name" value="Nucleotide-diphossugar_trans"/>
</dbReference>
<evidence type="ECO:0000256" key="8">
    <source>
        <dbReference type="ARBA" id="ARBA00023034"/>
    </source>
</evidence>
<evidence type="ECO:0000313" key="13">
    <source>
        <dbReference type="Proteomes" id="UP001159427"/>
    </source>
</evidence>
<keyword evidence="3 10" id="KW-0328">Glycosyltransferase</keyword>
<evidence type="ECO:0000256" key="10">
    <source>
        <dbReference type="RuleBase" id="RU363063"/>
    </source>
</evidence>
<keyword evidence="5 10" id="KW-0812">Transmembrane</keyword>
<evidence type="ECO:0000256" key="3">
    <source>
        <dbReference type="ARBA" id="ARBA00022676"/>
    </source>
</evidence>
<reference evidence="12 13" key="1">
    <citation type="submission" date="2022-05" db="EMBL/GenBank/DDBJ databases">
        <authorList>
            <consortium name="Genoscope - CEA"/>
            <person name="William W."/>
        </authorList>
    </citation>
    <scope>NUCLEOTIDE SEQUENCE [LARGE SCALE GENOMIC DNA]</scope>
</reference>
<keyword evidence="4" id="KW-0808">Transferase</keyword>
<comment type="similarity">
    <text evidence="2 10">Belongs to the glycosyltransferase 31 family.</text>
</comment>
<name>A0ABN8LMN0_9CNID</name>
<evidence type="ECO:0000256" key="2">
    <source>
        <dbReference type="ARBA" id="ARBA00008661"/>
    </source>
</evidence>
<dbReference type="PANTHER" id="PTHR11214">
    <property type="entry name" value="BETA-1,3-N-ACETYLGLUCOSAMINYLTRANSFERASE"/>
    <property type="match status" value="1"/>
</dbReference>
<dbReference type="Gene3D" id="3.90.550.50">
    <property type="match status" value="1"/>
</dbReference>
<sequence length="425" mass="49278">MRQEKRKKREEEKSKSKRQDSELKILQIAQNTTSEAKGRQLTVGLNRKTRDKLSSIFPALAGDHKVASQGFILSDKVLETATRIPPKRAMLLVPIRTLKKVTFFLFLVLGGFLWWHISHVVQLSFLRLYHVLEYQGELQELAMVMSNASSPTNIFSTTQSSEQLKQHKTTLITTTSCGWPYFLLVLVSSASYNAERRRDIRLTWGVDSSLNPRWKTVFLVAQTRNRTESEALLREGETFGDLIRADYYESYWNQTLKIQMAFEWASLYCNFSFLLKMDDDTFVDVKSLISLLAKPAILKTKLYMGQCDERNRVKREGKWKVSFEEYNQTFYPDFCAGYGFVLSSDVVYLFVELFDVVPWFKIDDVYIGMLAEKAGVKPKYMNKFRRKEPPINTACVKLKKPRDVLVWHGVTGKCLFDIFQATLDF</sequence>
<evidence type="ECO:0000256" key="5">
    <source>
        <dbReference type="ARBA" id="ARBA00022692"/>
    </source>
</evidence>
<accession>A0ABN8LMN0</accession>
<dbReference type="EC" id="2.4.1.-" evidence="10"/>
<feature type="region of interest" description="Disordered" evidence="11">
    <location>
        <begin position="1"/>
        <end position="23"/>
    </location>
</feature>
<keyword evidence="13" id="KW-1185">Reference proteome</keyword>
<evidence type="ECO:0000256" key="4">
    <source>
        <dbReference type="ARBA" id="ARBA00022679"/>
    </source>
</evidence>
<comment type="caution">
    <text evidence="12">The sequence shown here is derived from an EMBL/GenBank/DDBJ whole genome shotgun (WGS) entry which is preliminary data.</text>
</comment>
<protein>
    <recommendedName>
        <fullName evidence="10">Hexosyltransferase</fullName>
        <ecNumber evidence="10">2.4.1.-</ecNumber>
    </recommendedName>
</protein>
<dbReference type="InterPro" id="IPR002659">
    <property type="entry name" value="Glyco_trans_31"/>
</dbReference>
<dbReference type="SUPFAM" id="SSF53448">
    <property type="entry name" value="Nucleotide-diphospho-sugar transferases"/>
    <property type="match status" value="1"/>
</dbReference>
<comment type="subcellular location">
    <subcellularLocation>
        <location evidence="1 10">Golgi apparatus membrane</location>
        <topology evidence="1 10">Single-pass type II membrane protein</topology>
    </subcellularLocation>
</comment>